<comment type="similarity">
    <text evidence="8">Belongs to the TRAP transporter small permease family.</text>
</comment>
<comment type="subcellular location">
    <subcellularLocation>
        <location evidence="1">Cell inner membrane</location>
        <topology evidence="1">Multi-pass membrane protein</topology>
    </subcellularLocation>
</comment>
<evidence type="ECO:0000256" key="1">
    <source>
        <dbReference type="ARBA" id="ARBA00004429"/>
    </source>
</evidence>
<keyword evidence="5 9" id="KW-0812">Transmembrane</keyword>
<feature type="transmembrane region" description="Helical" evidence="9">
    <location>
        <begin position="16"/>
        <end position="40"/>
    </location>
</feature>
<name>A0A2A6Z8D7_9FIRM</name>
<dbReference type="Pfam" id="PF04290">
    <property type="entry name" value="DctQ"/>
    <property type="match status" value="1"/>
</dbReference>
<keyword evidence="7 9" id="KW-0472">Membrane</keyword>
<comment type="caution">
    <text evidence="11">The sequence shown here is derived from an EMBL/GenBank/DDBJ whole genome shotgun (WGS) entry which is preliminary data.</text>
</comment>
<dbReference type="PANTHER" id="PTHR35011">
    <property type="entry name" value="2,3-DIKETO-L-GULONATE TRAP TRANSPORTER SMALL PERMEASE PROTEIN YIAM"/>
    <property type="match status" value="1"/>
</dbReference>
<keyword evidence="6 9" id="KW-1133">Transmembrane helix</keyword>
<evidence type="ECO:0000256" key="7">
    <source>
        <dbReference type="ARBA" id="ARBA00023136"/>
    </source>
</evidence>
<dbReference type="GO" id="GO:0022857">
    <property type="term" value="F:transmembrane transporter activity"/>
    <property type="evidence" value="ECO:0007669"/>
    <property type="project" value="TreeGrafter"/>
</dbReference>
<dbReference type="RefSeq" id="WP_097778200.1">
    <property type="nucleotide sequence ID" value="NZ_CABMES010000006.1"/>
</dbReference>
<dbReference type="InterPro" id="IPR007387">
    <property type="entry name" value="TRAP_DctQ"/>
</dbReference>
<feature type="transmembrane region" description="Helical" evidence="9">
    <location>
        <begin position="136"/>
        <end position="158"/>
    </location>
</feature>
<accession>A0A2A6Z8D7</accession>
<keyword evidence="12" id="KW-1185">Reference proteome</keyword>
<evidence type="ECO:0000256" key="8">
    <source>
        <dbReference type="ARBA" id="ARBA00038436"/>
    </source>
</evidence>
<proteinExistence type="inferred from homology"/>
<evidence type="ECO:0000256" key="4">
    <source>
        <dbReference type="ARBA" id="ARBA00022519"/>
    </source>
</evidence>
<dbReference type="GO" id="GO:0015740">
    <property type="term" value="P:C4-dicarboxylate transport"/>
    <property type="evidence" value="ECO:0007669"/>
    <property type="project" value="TreeGrafter"/>
</dbReference>
<organism evidence="11 12">
    <name type="scientific">Faecalibacterium langellae</name>
    <dbReference type="NCBI Taxonomy" id="3435293"/>
    <lineage>
        <taxon>Bacteria</taxon>
        <taxon>Bacillati</taxon>
        <taxon>Bacillota</taxon>
        <taxon>Clostridia</taxon>
        <taxon>Eubacteriales</taxon>
        <taxon>Oscillospiraceae</taxon>
        <taxon>Faecalibacterium</taxon>
    </lineage>
</organism>
<evidence type="ECO:0000259" key="10">
    <source>
        <dbReference type="Pfam" id="PF04290"/>
    </source>
</evidence>
<keyword evidence="4" id="KW-0997">Cell inner membrane</keyword>
<evidence type="ECO:0000313" key="12">
    <source>
        <dbReference type="Proteomes" id="UP000220752"/>
    </source>
</evidence>
<evidence type="ECO:0000256" key="6">
    <source>
        <dbReference type="ARBA" id="ARBA00022989"/>
    </source>
</evidence>
<feature type="domain" description="Tripartite ATP-independent periplasmic transporters DctQ component" evidence="10">
    <location>
        <begin position="26"/>
        <end position="153"/>
    </location>
</feature>
<reference evidence="11 12" key="1">
    <citation type="journal article" date="2017" name="Front. Microbiol.">
        <title>New Insights into the Diversity of the Genus Faecalibacterium.</title>
        <authorList>
            <person name="Benevides L."/>
            <person name="Burman S."/>
            <person name="Martin R."/>
            <person name="Robert V."/>
            <person name="Thomas M."/>
            <person name="Miquel S."/>
            <person name="Chain F."/>
            <person name="Sokol H."/>
            <person name="Bermudez-Humaran L.G."/>
            <person name="Morrison M."/>
            <person name="Langella P."/>
            <person name="Azevedo V.A."/>
            <person name="Chatel J.M."/>
            <person name="Soares S."/>
        </authorList>
    </citation>
    <scope>NUCLEOTIDE SEQUENCE [LARGE SCALE GENOMIC DNA]</scope>
    <source>
        <strain evidence="12">CNCM I-4540</strain>
    </source>
</reference>
<sequence length="177" mass="19756">MNALRKIDKILNRVRSVVLVALLVSMMGMCTMNVVLRYLIKGVSFLRPFSWVNEMMQMLAIWVVFLAAGLGVRQDAHVSLESFTEKYLPAKASRILHKAAQVIVIATLVLLIVIGIQQTIKMRTSFLQNLPISNAWFYAAIPVGCAYLLYEYILILVFGKNPFASSPGEDDNVTGAF</sequence>
<evidence type="ECO:0000256" key="5">
    <source>
        <dbReference type="ARBA" id="ARBA00022692"/>
    </source>
</evidence>
<dbReference type="AlphaFoldDB" id="A0A2A6Z8D7"/>
<dbReference type="Proteomes" id="UP000220752">
    <property type="component" value="Unassembled WGS sequence"/>
</dbReference>
<evidence type="ECO:0000256" key="3">
    <source>
        <dbReference type="ARBA" id="ARBA00022475"/>
    </source>
</evidence>
<feature type="transmembrane region" description="Helical" evidence="9">
    <location>
        <begin position="95"/>
        <end position="116"/>
    </location>
</feature>
<dbReference type="GO" id="GO:0005886">
    <property type="term" value="C:plasma membrane"/>
    <property type="evidence" value="ECO:0007669"/>
    <property type="project" value="UniProtKB-SubCell"/>
</dbReference>
<dbReference type="PANTHER" id="PTHR35011:SF5">
    <property type="entry name" value="SIALIC ACID TRAP TRANSPORTER SMALL PERMEASE PROTEIN SIAQ"/>
    <property type="match status" value="1"/>
</dbReference>
<keyword evidence="3" id="KW-1003">Cell membrane</keyword>
<evidence type="ECO:0000313" key="11">
    <source>
        <dbReference type="EMBL" id="PDX57612.1"/>
    </source>
</evidence>
<gene>
    <name evidence="11" type="ORF">CGS46_13965</name>
</gene>
<keyword evidence="2" id="KW-0813">Transport</keyword>
<protein>
    <recommendedName>
        <fullName evidence="10">Tripartite ATP-independent periplasmic transporters DctQ component domain-containing protein</fullName>
    </recommendedName>
</protein>
<evidence type="ECO:0000256" key="9">
    <source>
        <dbReference type="SAM" id="Phobius"/>
    </source>
</evidence>
<feature type="transmembrane region" description="Helical" evidence="9">
    <location>
        <begin position="55"/>
        <end position="74"/>
    </location>
</feature>
<evidence type="ECO:0000256" key="2">
    <source>
        <dbReference type="ARBA" id="ARBA00022448"/>
    </source>
</evidence>
<dbReference type="InterPro" id="IPR055348">
    <property type="entry name" value="DctQ"/>
</dbReference>
<dbReference type="EMBL" id="NMTQ01000037">
    <property type="protein sequence ID" value="PDX57612.1"/>
    <property type="molecule type" value="Genomic_DNA"/>
</dbReference>